<evidence type="ECO:0000256" key="2">
    <source>
        <dbReference type="SAM" id="Phobius"/>
    </source>
</evidence>
<dbReference type="Proteomes" id="UP000199236">
    <property type="component" value="Unassembled WGS sequence"/>
</dbReference>
<dbReference type="STRING" id="655353.SAMN04488056_101107"/>
<evidence type="ECO:0000256" key="1">
    <source>
        <dbReference type="SAM" id="MobiDB-lite"/>
    </source>
</evidence>
<dbReference type="AlphaFoldDB" id="A0A1I4ZIL9"/>
<dbReference type="PANTHER" id="PTHR40691:SF3">
    <property type="entry name" value="(NA+)-NQR MATURATION NQRM"/>
    <property type="match status" value="1"/>
</dbReference>
<evidence type="ECO:0000313" key="4">
    <source>
        <dbReference type="Proteomes" id="UP000199236"/>
    </source>
</evidence>
<evidence type="ECO:0008006" key="5">
    <source>
        <dbReference type="Google" id="ProtNLM"/>
    </source>
</evidence>
<name>A0A1I4ZIL9_9HYPH</name>
<feature type="transmembrane region" description="Helical" evidence="2">
    <location>
        <begin position="6"/>
        <end position="24"/>
    </location>
</feature>
<keyword evidence="2" id="KW-0812">Transmembrane</keyword>
<proteinExistence type="predicted"/>
<gene>
    <name evidence="3" type="ORF">SAMN04488056_101107</name>
</gene>
<reference evidence="3 4" key="1">
    <citation type="submission" date="2016-10" db="EMBL/GenBank/DDBJ databases">
        <authorList>
            <person name="de Groot N.N."/>
        </authorList>
    </citation>
    <scope>NUCLEOTIDE SEQUENCE [LARGE SCALE GENOMIC DNA]</scope>
    <source>
        <strain evidence="3 4">CGMCC 1.9157</strain>
    </source>
</reference>
<sequence>MATYLIVFGAFLVIVVGMSIGVMFKRKPIAGSCGGLNAISDADHCLICGSAVDKDSPLKERLHGECPRKKAAREKAEREAAMSAAE</sequence>
<keyword evidence="4" id="KW-1185">Reference proteome</keyword>
<dbReference type="RefSeq" id="WP_090067788.1">
    <property type="nucleotide sequence ID" value="NZ_FOVR01000001.1"/>
</dbReference>
<dbReference type="EMBL" id="FOVR01000001">
    <property type="protein sequence ID" value="SFN50101.1"/>
    <property type="molecule type" value="Genomic_DNA"/>
</dbReference>
<accession>A0A1I4ZIL9</accession>
<keyword evidence="2" id="KW-0472">Membrane</keyword>
<protein>
    <recommendedName>
        <fullName evidence="5">(Na+)-NQR maturation NqrM</fullName>
    </recommendedName>
</protein>
<feature type="region of interest" description="Disordered" evidence="1">
    <location>
        <begin position="65"/>
        <end position="86"/>
    </location>
</feature>
<evidence type="ECO:0000313" key="3">
    <source>
        <dbReference type="EMBL" id="SFN50101.1"/>
    </source>
</evidence>
<dbReference type="OrthoDB" id="8455822at2"/>
<dbReference type="PANTHER" id="PTHR40691">
    <property type="entry name" value="(NA+)-NQR MATURATION NQRM"/>
    <property type="match status" value="1"/>
</dbReference>
<organism evidence="3 4">
    <name type="scientific">Cohaesibacter marisflavi</name>
    <dbReference type="NCBI Taxonomy" id="655353"/>
    <lineage>
        <taxon>Bacteria</taxon>
        <taxon>Pseudomonadati</taxon>
        <taxon>Pseudomonadota</taxon>
        <taxon>Alphaproteobacteria</taxon>
        <taxon>Hyphomicrobiales</taxon>
        <taxon>Cohaesibacteraceae</taxon>
    </lineage>
</organism>
<dbReference type="Pfam" id="PF04400">
    <property type="entry name" value="NqrM"/>
    <property type="match status" value="1"/>
</dbReference>
<keyword evidence="2" id="KW-1133">Transmembrane helix</keyword>
<dbReference type="InterPro" id="IPR007495">
    <property type="entry name" value="NqrM"/>
</dbReference>
<feature type="compositionally biased region" description="Basic and acidic residues" evidence="1">
    <location>
        <begin position="65"/>
        <end position="80"/>
    </location>
</feature>